<dbReference type="Pfam" id="PF05133">
    <property type="entry name" value="SPP1_portal"/>
    <property type="match status" value="1"/>
</dbReference>
<organism evidence="2 3">
    <name type="scientific">Oenococcus oeni</name>
    <name type="common">Leuconostoc oenos</name>
    <dbReference type="NCBI Taxonomy" id="1247"/>
    <lineage>
        <taxon>Bacteria</taxon>
        <taxon>Bacillati</taxon>
        <taxon>Bacillota</taxon>
        <taxon>Bacilli</taxon>
        <taxon>Lactobacillales</taxon>
        <taxon>Lactobacillaceae</taxon>
        <taxon>Oenococcus</taxon>
    </lineage>
</organism>
<proteinExistence type="predicted"/>
<comment type="caution">
    <text evidence="2">The sequence shown here is derived from an EMBL/GenBank/DDBJ whole genome shotgun (WGS) entry which is preliminary data.</text>
</comment>
<dbReference type="NCBIfam" id="TIGR01538">
    <property type="entry name" value="portal_SPP1"/>
    <property type="match status" value="1"/>
</dbReference>
<dbReference type="EMBL" id="WERV01000004">
    <property type="protein sequence ID" value="MDV7715274.1"/>
    <property type="molecule type" value="Genomic_DNA"/>
</dbReference>
<evidence type="ECO:0000313" key="3">
    <source>
        <dbReference type="Proteomes" id="UP001281024"/>
    </source>
</evidence>
<reference evidence="2" key="1">
    <citation type="submission" date="2019-10" db="EMBL/GenBank/DDBJ databases">
        <title>Malate fermentation in French cider.</title>
        <authorList>
            <person name="Cousin F.J."/>
            <person name="Medina Fernandez S."/>
            <person name="Misery B."/>
            <person name="Laplace J.-M."/>
            <person name="Cretenet M."/>
        </authorList>
    </citation>
    <scope>NUCLEOTIDE SEQUENCE</scope>
    <source>
        <strain evidence="2">UCMA15129</strain>
    </source>
</reference>
<evidence type="ECO:0000256" key="1">
    <source>
        <dbReference type="SAM" id="MobiDB-lite"/>
    </source>
</evidence>
<feature type="compositionally biased region" description="Basic and acidic residues" evidence="1">
    <location>
        <begin position="440"/>
        <end position="453"/>
    </location>
</feature>
<dbReference type="Proteomes" id="UP001281024">
    <property type="component" value="Unassembled WGS sequence"/>
</dbReference>
<dbReference type="InterPro" id="IPR021145">
    <property type="entry name" value="Portal_protein_SPP1_Gp6-like"/>
</dbReference>
<name>A0AAJ2P368_OENOE</name>
<feature type="region of interest" description="Disordered" evidence="1">
    <location>
        <begin position="440"/>
        <end position="490"/>
    </location>
</feature>
<protein>
    <submittedName>
        <fullName evidence="2">Phage portal protein</fullName>
    </submittedName>
</protein>
<evidence type="ECO:0000313" key="2">
    <source>
        <dbReference type="EMBL" id="MDV7715274.1"/>
    </source>
</evidence>
<sequence>MGIAIDESLLDDLNYPGFDVLNYAIDQHNQKKDRLKRLNDYYDGQQDILSHQMQNNQHSSNNKVLVNHAKYITDMITGFIAGNPISYSAGKDKNIDAIVQLFQDLNIQKHDIESEKDLSVFGSSFELLYAKEIGTPDKPRTEVQIGSIDPRGMVMVTDDTIEHNPLFAIHIQPKYTLKGSDSGFLISIYTKTNVIQYRTYSGSNLSDANIKTTTVKKHYFGDVPVVEYRNNEERQGDYEQNITQIDAYNALQSDRITDKQDFIDALLVVYGFSLQGEKDDEDSKKLRNGLIDGAPGKGEEGASVEWLTKQLDEQQVELLSKSIENDIHKTSYVPNMNDENFMGNVSGEAMKYKLFGLLNLLSVKSMYLIEGLKRRLTLVQHFLQVQGQATDISGCKITITPNIPVNLSDVISNIKNADGIIPRMITYSWLPDVDDPKDVEEQLAKQKTDDIKTSQKALTGDKGANIDQPPYSEEDSIDDPINNKKKSGPI</sequence>
<dbReference type="InterPro" id="IPR006428">
    <property type="entry name" value="Portal_SPP1-type"/>
</dbReference>
<dbReference type="RefSeq" id="WP_317768238.1">
    <property type="nucleotide sequence ID" value="NZ_WERV01000004.1"/>
</dbReference>
<gene>
    <name evidence="2" type="ORF">GA838_05820</name>
</gene>
<dbReference type="AlphaFoldDB" id="A0AAJ2P368"/>
<accession>A0AAJ2P368</accession>